<dbReference type="GO" id="GO:0000287">
    <property type="term" value="F:magnesium ion binding"/>
    <property type="evidence" value="ECO:0007669"/>
    <property type="project" value="UniProtKB-UniRule"/>
</dbReference>
<dbReference type="HAMAP" id="MF_00265">
    <property type="entry name" value="VapC_Nob1"/>
    <property type="match status" value="1"/>
</dbReference>
<protein>
    <recommendedName>
        <fullName evidence="6">Ribonuclease VapC</fullName>
        <shortName evidence="6">RNase VapC</shortName>
        <ecNumber evidence="6">3.1.-.-</ecNumber>
    </recommendedName>
    <alternativeName>
        <fullName evidence="6">Toxin VapC</fullName>
    </alternativeName>
</protein>
<keyword evidence="5 6" id="KW-0460">Magnesium</keyword>
<dbReference type="Proteomes" id="UP000239724">
    <property type="component" value="Unassembled WGS sequence"/>
</dbReference>
<comment type="function">
    <text evidence="6">Toxic component of a toxin-antitoxin (TA) system. An RNase.</text>
</comment>
<dbReference type="GO" id="GO:0016787">
    <property type="term" value="F:hydrolase activity"/>
    <property type="evidence" value="ECO:0007669"/>
    <property type="project" value="UniProtKB-KW"/>
</dbReference>
<organism evidence="8 9">
    <name type="scientific">Rhodopila globiformis</name>
    <name type="common">Rhodopseudomonas globiformis</name>
    <dbReference type="NCBI Taxonomy" id="1071"/>
    <lineage>
        <taxon>Bacteria</taxon>
        <taxon>Pseudomonadati</taxon>
        <taxon>Pseudomonadota</taxon>
        <taxon>Alphaproteobacteria</taxon>
        <taxon>Acetobacterales</taxon>
        <taxon>Acetobacteraceae</taxon>
        <taxon>Rhodopila</taxon>
    </lineage>
</organism>
<dbReference type="Gene3D" id="3.40.50.1010">
    <property type="entry name" value="5'-nuclease"/>
    <property type="match status" value="1"/>
</dbReference>
<evidence type="ECO:0000256" key="3">
    <source>
        <dbReference type="ARBA" id="ARBA00022723"/>
    </source>
</evidence>
<feature type="binding site" evidence="6">
    <location>
        <position position="5"/>
    </location>
    <ligand>
        <name>Mg(2+)</name>
        <dbReference type="ChEBI" id="CHEBI:18420"/>
    </ligand>
</feature>
<dbReference type="InterPro" id="IPR051749">
    <property type="entry name" value="PINc/VapC_TA_RNase"/>
</dbReference>
<evidence type="ECO:0000313" key="9">
    <source>
        <dbReference type="Proteomes" id="UP000239724"/>
    </source>
</evidence>
<evidence type="ECO:0000259" key="7">
    <source>
        <dbReference type="Pfam" id="PF01850"/>
    </source>
</evidence>
<dbReference type="OrthoDB" id="9811788at2"/>
<keyword evidence="1 6" id="KW-1277">Toxin-antitoxin system</keyword>
<accession>A0A2S6N096</accession>
<comment type="caution">
    <text evidence="8">The sequence shown here is derived from an EMBL/GenBank/DDBJ whole genome shotgun (WGS) entry which is preliminary data.</text>
</comment>
<evidence type="ECO:0000256" key="1">
    <source>
        <dbReference type="ARBA" id="ARBA00022649"/>
    </source>
</evidence>
<keyword evidence="2 6" id="KW-0540">Nuclease</keyword>
<dbReference type="AlphaFoldDB" id="A0A2S6N096"/>
<comment type="similarity">
    <text evidence="6">Belongs to the PINc/VapC protein family.</text>
</comment>
<dbReference type="Pfam" id="PF01850">
    <property type="entry name" value="PIN"/>
    <property type="match status" value="1"/>
</dbReference>
<evidence type="ECO:0000313" key="8">
    <source>
        <dbReference type="EMBL" id="PPQ28019.1"/>
    </source>
</evidence>
<dbReference type="PANTHER" id="PTHR42740">
    <property type="entry name" value="RIBONUCLEASE VAPC3"/>
    <property type="match status" value="1"/>
</dbReference>
<feature type="binding site" evidence="6">
    <location>
        <position position="97"/>
    </location>
    <ligand>
        <name>Mg(2+)</name>
        <dbReference type="ChEBI" id="CHEBI:18420"/>
    </ligand>
</feature>
<evidence type="ECO:0000256" key="4">
    <source>
        <dbReference type="ARBA" id="ARBA00022801"/>
    </source>
</evidence>
<dbReference type="InterPro" id="IPR029060">
    <property type="entry name" value="PIN-like_dom_sf"/>
</dbReference>
<comment type="cofactor">
    <cofactor evidence="6">
        <name>Mg(2+)</name>
        <dbReference type="ChEBI" id="CHEBI:18420"/>
    </cofactor>
</comment>
<evidence type="ECO:0000256" key="6">
    <source>
        <dbReference type="HAMAP-Rule" id="MF_00265"/>
    </source>
</evidence>
<keyword evidence="4 6" id="KW-0378">Hydrolase</keyword>
<dbReference type="GO" id="GO:0090729">
    <property type="term" value="F:toxin activity"/>
    <property type="evidence" value="ECO:0007669"/>
    <property type="project" value="UniProtKB-KW"/>
</dbReference>
<proteinExistence type="inferred from homology"/>
<reference evidence="8 9" key="1">
    <citation type="journal article" date="2018" name="Arch. Microbiol.">
        <title>New insights into the metabolic potential of the phototrophic purple bacterium Rhodopila globiformis DSM 161(T) from its draft genome sequence and evidence for a vanadium-dependent nitrogenase.</title>
        <authorList>
            <person name="Imhoff J.F."/>
            <person name="Rahn T."/>
            <person name="Kunzel S."/>
            <person name="Neulinger S.C."/>
        </authorList>
    </citation>
    <scope>NUCLEOTIDE SEQUENCE [LARGE SCALE GENOMIC DNA]</scope>
    <source>
        <strain evidence="8 9">DSM 161</strain>
    </source>
</reference>
<dbReference type="InterPro" id="IPR002716">
    <property type="entry name" value="PIN_dom"/>
</dbReference>
<name>A0A2S6N096_RHOGL</name>
<dbReference type="SUPFAM" id="SSF88723">
    <property type="entry name" value="PIN domain-like"/>
    <property type="match status" value="1"/>
</dbReference>
<dbReference type="EMBL" id="NHRY01000250">
    <property type="protein sequence ID" value="PPQ28019.1"/>
    <property type="molecule type" value="Genomic_DNA"/>
</dbReference>
<dbReference type="RefSeq" id="WP_104521634.1">
    <property type="nucleotide sequence ID" value="NZ_NHRY01000250.1"/>
</dbReference>
<dbReference type="InterPro" id="IPR022907">
    <property type="entry name" value="VapC_family"/>
</dbReference>
<sequence length="131" mass="14550">MVVVDSSVWIGDLRNDETAAVVKLRTLDPMLADIVVPDLVLLEVLRGALDEAYAARIERALSRFDIVDLGGRSLAVAAARHYRHLRGLGITIRSGIDVLIGTFCIQHGAWLLRHDRGDFLPMERHLGLRCL</sequence>
<keyword evidence="6" id="KW-0800">Toxin</keyword>
<keyword evidence="9" id="KW-1185">Reference proteome</keyword>
<dbReference type="PANTHER" id="PTHR42740:SF1">
    <property type="entry name" value="RIBONUCLEASE VAPC3"/>
    <property type="match status" value="1"/>
</dbReference>
<evidence type="ECO:0000256" key="5">
    <source>
        <dbReference type="ARBA" id="ARBA00022842"/>
    </source>
</evidence>
<feature type="domain" description="PIN" evidence="7">
    <location>
        <begin position="2"/>
        <end position="116"/>
    </location>
</feature>
<evidence type="ECO:0000256" key="2">
    <source>
        <dbReference type="ARBA" id="ARBA00022722"/>
    </source>
</evidence>
<dbReference type="EC" id="3.1.-.-" evidence="6"/>
<dbReference type="GO" id="GO:0004540">
    <property type="term" value="F:RNA nuclease activity"/>
    <property type="evidence" value="ECO:0007669"/>
    <property type="project" value="InterPro"/>
</dbReference>
<keyword evidence="3 6" id="KW-0479">Metal-binding</keyword>
<gene>
    <name evidence="6" type="primary">vapC</name>
    <name evidence="8" type="ORF">CCS01_25470</name>
</gene>